<evidence type="ECO:0000259" key="6">
    <source>
        <dbReference type="PROSITE" id="PS50111"/>
    </source>
</evidence>
<dbReference type="PROSITE" id="PS50111">
    <property type="entry name" value="CHEMOTAXIS_TRANSDUC_2"/>
    <property type="match status" value="1"/>
</dbReference>
<dbReference type="GO" id="GO:0016020">
    <property type="term" value="C:membrane"/>
    <property type="evidence" value="ECO:0007669"/>
    <property type="project" value="InterPro"/>
</dbReference>
<dbReference type="GO" id="GO:0007165">
    <property type="term" value="P:signal transduction"/>
    <property type="evidence" value="ECO:0007669"/>
    <property type="project" value="UniProtKB-KW"/>
</dbReference>
<dbReference type="InterPro" id="IPR004089">
    <property type="entry name" value="MCPsignal_dom"/>
</dbReference>
<evidence type="ECO:0000256" key="1">
    <source>
        <dbReference type="ARBA" id="ARBA00023224"/>
    </source>
</evidence>
<keyword evidence="5" id="KW-1133">Transmembrane helix</keyword>
<dbReference type="PANTHER" id="PTHR32089:SF112">
    <property type="entry name" value="LYSOZYME-LIKE PROTEIN-RELATED"/>
    <property type="match status" value="1"/>
</dbReference>
<organism evidence="8 9">
    <name type="scientific">Lebetimonas natsushimae</name>
    <dbReference type="NCBI Taxonomy" id="1936991"/>
    <lineage>
        <taxon>Bacteria</taxon>
        <taxon>Pseudomonadati</taxon>
        <taxon>Campylobacterota</taxon>
        <taxon>Epsilonproteobacteria</taxon>
        <taxon>Nautiliales</taxon>
        <taxon>Nautiliaceae</taxon>
        <taxon>Lebetimonas</taxon>
    </lineage>
</organism>
<dbReference type="SMART" id="SM00283">
    <property type="entry name" value="MA"/>
    <property type="match status" value="1"/>
</dbReference>
<keyword evidence="5" id="KW-0812">Transmembrane</keyword>
<proteinExistence type="inferred from homology"/>
<comment type="caution">
    <text evidence="8">The sequence shown here is derived from an EMBL/GenBank/DDBJ whole genome shotgun (WGS) entry which is preliminary data.</text>
</comment>
<dbReference type="Pfam" id="PF00015">
    <property type="entry name" value="MCPsignal"/>
    <property type="match status" value="1"/>
</dbReference>
<keyword evidence="5" id="KW-0472">Membrane</keyword>
<dbReference type="Pfam" id="PF08376">
    <property type="entry name" value="NIT"/>
    <property type="match status" value="1"/>
</dbReference>
<dbReference type="Gene3D" id="1.10.287.950">
    <property type="entry name" value="Methyl-accepting chemotaxis protein"/>
    <property type="match status" value="1"/>
</dbReference>
<keyword evidence="1 3" id="KW-0807">Transducer</keyword>
<evidence type="ECO:0000313" key="8">
    <source>
        <dbReference type="EMBL" id="GAX87723.1"/>
    </source>
</evidence>
<evidence type="ECO:0000256" key="3">
    <source>
        <dbReference type="PROSITE-ProRule" id="PRU00284"/>
    </source>
</evidence>
<gene>
    <name evidence="8" type="ORF">LNAT_P1020</name>
</gene>
<dbReference type="SUPFAM" id="SSF58104">
    <property type="entry name" value="Methyl-accepting chemotaxis protein (MCP) signaling domain"/>
    <property type="match status" value="1"/>
</dbReference>
<dbReference type="InterPro" id="IPR003660">
    <property type="entry name" value="HAMP_dom"/>
</dbReference>
<evidence type="ECO:0000256" key="2">
    <source>
        <dbReference type="ARBA" id="ARBA00029447"/>
    </source>
</evidence>
<evidence type="ECO:0000256" key="4">
    <source>
        <dbReference type="SAM" id="Coils"/>
    </source>
</evidence>
<feature type="domain" description="HAMP" evidence="7">
    <location>
        <begin position="329"/>
        <end position="382"/>
    </location>
</feature>
<dbReference type="OrthoDB" id="2489132at2"/>
<dbReference type="EMBL" id="BDME01000002">
    <property type="protein sequence ID" value="GAX87723.1"/>
    <property type="molecule type" value="Genomic_DNA"/>
</dbReference>
<feature type="transmembrane region" description="Helical" evidence="5">
    <location>
        <begin position="7"/>
        <end position="25"/>
    </location>
</feature>
<feature type="transmembrane region" description="Helical" evidence="5">
    <location>
        <begin position="307"/>
        <end position="328"/>
    </location>
</feature>
<dbReference type="RefSeq" id="WP_096259029.1">
    <property type="nucleotide sequence ID" value="NZ_BDME01000002.1"/>
</dbReference>
<dbReference type="InterPro" id="IPR013587">
    <property type="entry name" value="Nitrate/nitrite_sensing"/>
</dbReference>
<sequence>MLNKLSLRASMIIIVVLASVFLTYYNVKDFIIWHNEVSVKKELSYLVNLSKSLSTLIHETQKERGASAGYLGSKGKKFKNILLKQRKLTDEKIKKYYNVLNSIDKSILDNEIKIYINKLNNYLSNINNIRKKVDNFEIGLKDEVAWYTNMNAIILNIIGYTAKLSPNSKIAMELAAYTSFLKAKERAGVERAVLSATFGADKFLDGMYTKFITLVAQQQAFLDDFLTFADNKIKRIYFEIIKDPSFAEVQKLRNIAVSKHNEGHFGVDAEYWFKTITKKINKLKETDDKLIGIINKNVENISPYKELVAFILGVLANLFMIILGINSVRNLEMKINSLKSLILMIAKNKDLSIDIRIYENDEFGVIRKSLKEFVESLKEVLSSAYVSSNQNKNVALKLKKDFELIESNIAEENNIIISTAEESKKIEENLTIETENSNYIKDLILNANNSLQITIKSIEKVIREIQENAQNENDLAMKMNELVSNAEGVKSVLSVIKEIADQTNLLALNAAIEAARAGEHGRGFAVVADEVRKLAERTQKSLSEIDATINIIVQGINSANEEMNQNVEKVNQIANIAGDVQGDIKNVSTQMENVVEKVEINVKSISDILNKMQEFIKHMNTILTLSDKNEKYIENNSKTIENIHKLADELLKELSQFKI</sequence>
<feature type="domain" description="Methyl-accepting transducer" evidence="6">
    <location>
        <begin position="387"/>
        <end position="644"/>
    </location>
</feature>
<name>A0A292YET0_9BACT</name>
<reference evidence="8 9" key="1">
    <citation type="journal article" date="2017" name="Syst. Appl. Microbiol.">
        <title>Lebetimonas natsushimae sp. nov., a novel strictly anaerobic, moderately thermophilic chemoautotroph isolated from a deep-sea hydrothermal vent polychaete nest in the Mid-Okinawa Trough.</title>
        <authorList>
            <person name="Nagata R."/>
            <person name="Takaki Y."/>
            <person name="Tame A."/>
            <person name="Nunoura T."/>
            <person name="Muto H."/>
            <person name="Mino S."/>
            <person name="Sawayama S."/>
            <person name="Takai K."/>
            <person name="Nakagawa S."/>
        </authorList>
    </citation>
    <scope>NUCLEOTIDE SEQUENCE [LARGE SCALE GENOMIC DNA]</scope>
    <source>
        <strain evidence="8 9">HS1857</strain>
    </source>
</reference>
<protein>
    <submittedName>
        <fullName evidence="8">Methyl-accepting chemotaxis protein</fullName>
    </submittedName>
</protein>
<evidence type="ECO:0000313" key="9">
    <source>
        <dbReference type="Proteomes" id="UP000217944"/>
    </source>
</evidence>
<keyword evidence="9" id="KW-1185">Reference proteome</keyword>
<dbReference type="AlphaFoldDB" id="A0A292YET0"/>
<keyword evidence="4" id="KW-0175">Coiled coil</keyword>
<dbReference type="Proteomes" id="UP000217944">
    <property type="component" value="Unassembled WGS sequence"/>
</dbReference>
<evidence type="ECO:0000259" key="7">
    <source>
        <dbReference type="PROSITE" id="PS50885"/>
    </source>
</evidence>
<dbReference type="PROSITE" id="PS50885">
    <property type="entry name" value="HAMP"/>
    <property type="match status" value="1"/>
</dbReference>
<comment type="similarity">
    <text evidence="2">Belongs to the methyl-accepting chemotaxis (MCP) protein family.</text>
</comment>
<evidence type="ECO:0000256" key="5">
    <source>
        <dbReference type="SAM" id="Phobius"/>
    </source>
</evidence>
<feature type="coiled-coil region" evidence="4">
    <location>
        <begin position="448"/>
        <end position="482"/>
    </location>
</feature>
<accession>A0A292YET0</accession>
<dbReference type="PANTHER" id="PTHR32089">
    <property type="entry name" value="METHYL-ACCEPTING CHEMOTAXIS PROTEIN MCPB"/>
    <property type="match status" value="1"/>
</dbReference>